<proteinExistence type="predicted"/>
<dbReference type="SUPFAM" id="SSF82549">
    <property type="entry name" value="DAK1/DegV-like"/>
    <property type="match status" value="1"/>
</dbReference>
<accession>A0ABV2J8U7</accession>
<dbReference type="PROSITE" id="PS51482">
    <property type="entry name" value="DEGV"/>
    <property type="match status" value="1"/>
</dbReference>
<dbReference type="InterPro" id="IPR043168">
    <property type="entry name" value="DegV_C"/>
</dbReference>
<dbReference type="PANTHER" id="PTHR33434:SF2">
    <property type="entry name" value="FATTY ACID-BINDING PROTEIN TM_1468"/>
    <property type="match status" value="1"/>
</dbReference>
<evidence type="ECO:0000313" key="2">
    <source>
        <dbReference type="EMBL" id="MET3617058.1"/>
    </source>
</evidence>
<dbReference type="InterPro" id="IPR003797">
    <property type="entry name" value="DegV"/>
</dbReference>
<dbReference type="EMBL" id="JBEPMA010000003">
    <property type="protein sequence ID" value="MET3617058.1"/>
    <property type="molecule type" value="Genomic_DNA"/>
</dbReference>
<protein>
    <submittedName>
        <fullName evidence="2">DegV family protein with EDD domain</fullName>
    </submittedName>
</protein>
<keyword evidence="1" id="KW-0446">Lipid-binding</keyword>
<dbReference type="NCBIfam" id="TIGR00762">
    <property type="entry name" value="DegV"/>
    <property type="match status" value="1"/>
</dbReference>
<name>A0ABV2J8U7_9FIRM</name>
<organism evidence="2 3">
    <name type="scientific">Peptoniphilus olsenii</name>
    <dbReference type="NCBI Taxonomy" id="411570"/>
    <lineage>
        <taxon>Bacteria</taxon>
        <taxon>Bacillati</taxon>
        <taxon>Bacillota</taxon>
        <taxon>Tissierellia</taxon>
        <taxon>Tissierellales</taxon>
        <taxon>Peptoniphilaceae</taxon>
        <taxon>Peptoniphilus</taxon>
    </lineage>
</organism>
<gene>
    <name evidence="2" type="ORF">ABID14_000686</name>
</gene>
<dbReference type="Gene3D" id="2.20.28.50">
    <property type="entry name" value="degv family protein"/>
    <property type="match status" value="1"/>
</dbReference>
<dbReference type="PANTHER" id="PTHR33434">
    <property type="entry name" value="DEGV DOMAIN-CONTAINING PROTEIN DR_1986-RELATED"/>
    <property type="match status" value="1"/>
</dbReference>
<dbReference type="Pfam" id="PF02645">
    <property type="entry name" value="DegV"/>
    <property type="match status" value="1"/>
</dbReference>
<dbReference type="Gene3D" id="3.30.1180.10">
    <property type="match status" value="1"/>
</dbReference>
<comment type="caution">
    <text evidence="2">The sequence shown here is derived from an EMBL/GenBank/DDBJ whole genome shotgun (WGS) entry which is preliminary data.</text>
</comment>
<dbReference type="Proteomes" id="UP001549162">
    <property type="component" value="Unassembled WGS sequence"/>
</dbReference>
<dbReference type="Gene3D" id="3.40.50.10440">
    <property type="entry name" value="Dihydroxyacetone kinase, domain 1"/>
    <property type="match status" value="1"/>
</dbReference>
<reference evidence="2 3" key="1">
    <citation type="submission" date="2024-06" db="EMBL/GenBank/DDBJ databases">
        <title>Genomic Encyclopedia of Type Strains, Phase IV (KMG-IV): sequencing the most valuable type-strain genomes for metagenomic binning, comparative biology and taxonomic classification.</title>
        <authorList>
            <person name="Goeker M."/>
        </authorList>
    </citation>
    <scope>NUCLEOTIDE SEQUENCE [LARGE SCALE GENOMIC DNA]</scope>
    <source>
        <strain evidence="2 3">DSM 21460</strain>
    </source>
</reference>
<sequence length="298" mass="33723">MTVKIIADSSCDLSDEIITDLDIDILNIKSVDELQNLIDVSFTMDEFFDAQRNGHIFKTSQVTTYDYLMKFEQYAKSGIDFICITLSSGMSGGYQNAVMALRSLRERYPNVKMEIVDSLAASVGNGLVTYYMAKASKSGMDFDMLIEFSKFLVSNVGHLFTVFDLKYLYSGGRVSRTKAKISDILNILPILEVDEEGKIFLSEVVRGKNKAYKRMSEILVENTTGTNDVVFPVYGDDYSILTNFLKRIEKLGFNNYIPLQVGTIIASHVGPDIVGISYLFKEIPHEYRSYVYDFNDCY</sequence>
<evidence type="ECO:0000313" key="3">
    <source>
        <dbReference type="Proteomes" id="UP001549162"/>
    </source>
</evidence>
<keyword evidence="3" id="KW-1185">Reference proteome</keyword>
<dbReference type="InterPro" id="IPR050270">
    <property type="entry name" value="DegV_domain_contain"/>
</dbReference>
<dbReference type="RefSeq" id="WP_354367147.1">
    <property type="nucleotide sequence ID" value="NZ_JBEPMA010000003.1"/>
</dbReference>
<evidence type="ECO:0000256" key="1">
    <source>
        <dbReference type="ARBA" id="ARBA00023121"/>
    </source>
</evidence>